<dbReference type="InterPro" id="IPR041468">
    <property type="entry name" value="HTH_ParB/Spo0J"/>
</dbReference>
<dbReference type="Pfam" id="PF23552">
    <property type="entry name" value="ParB_C"/>
    <property type="match status" value="1"/>
</dbReference>
<evidence type="ECO:0000313" key="7">
    <source>
        <dbReference type="EMBL" id="AVP87470.1"/>
    </source>
</evidence>
<evidence type="ECO:0000256" key="3">
    <source>
        <dbReference type="ARBA" id="ARBA00022829"/>
    </source>
</evidence>
<keyword evidence="4" id="KW-0238">DNA-binding</keyword>
<dbReference type="SMART" id="SM00470">
    <property type="entry name" value="ParB"/>
    <property type="match status" value="1"/>
</dbReference>
<dbReference type="InterPro" id="IPR050336">
    <property type="entry name" value="Chromosome_partition/occlusion"/>
</dbReference>
<keyword evidence="8" id="KW-1185">Reference proteome</keyword>
<dbReference type="PANTHER" id="PTHR33375:SF1">
    <property type="entry name" value="CHROMOSOME-PARTITIONING PROTEIN PARB-RELATED"/>
    <property type="match status" value="1"/>
</dbReference>
<dbReference type="KEGG" id="ptc:phytr_5240"/>
<dbReference type="GO" id="GO:0005694">
    <property type="term" value="C:chromosome"/>
    <property type="evidence" value="ECO:0007669"/>
    <property type="project" value="TreeGrafter"/>
</dbReference>
<evidence type="ECO:0000313" key="8">
    <source>
        <dbReference type="Proteomes" id="UP000241762"/>
    </source>
</evidence>
<dbReference type="Gene3D" id="3.90.1530.30">
    <property type="match status" value="1"/>
</dbReference>
<dbReference type="AlphaFoldDB" id="A0A2P1P865"/>
<dbReference type="FunFam" id="1.10.10.2830:FF:000001">
    <property type="entry name" value="Chromosome partitioning protein ParB"/>
    <property type="match status" value="1"/>
</dbReference>
<name>A0A2P1P865_9RICK</name>
<dbReference type="EMBL" id="CP027845">
    <property type="protein sequence ID" value="AVP87470.1"/>
    <property type="molecule type" value="Genomic_DNA"/>
</dbReference>
<evidence type="ECO:0000256" key="5">
    <source>
        <dbReference type="ARBA" id="ARBA00025472"/>
    </source>
</evidence>
<sequence length="285" mass="31865">MMTSKTKGLGKGLATLLGEAGVSFNQNDSEFRYLRLEHIVPNKEQPRKNIPQDSLEELALSIRANGVIQPIVVQNVSDNRYQIVAGERRWRASQIAGLNEIPAMVKKYDPAQEFEIALIENVQRQNLDPIEEAQGYGRLIDEFKYKQEDIANLLGKSRSHIANTLRLNSLPSFVKQAIIDKQISPGHAKSLVGLEERCVKEMLEKIISAGLSVRQTELLVQKSKKQAGRLQRSSKKQIGDFAELEEMLSSKLGVKVTLEEKGEGGQIKILFADMMELDAILTKIA</sequence>
<evidence type="ECO:0000256" key="4">
    <source>
        <dbReference type="ARBA" id="ARBA00023125"/>
    </source>
</evidence>
<comment type="similarity">
    <text evidence="1">Belongs to the ParB family.</text>
</comment>
<evidence type="ECO:0000259" key="6">
    <source>
        <dbReference type="SMART" id="SM00470"/>
    </source>
</evidence>
<dbReference type="GO" id="GO:0007059">
    <property type="term" value="P:chromosome segregation"/>
    <property type="evidence" value="ECO:0007669"/>
    <property type="project" value="UniProtKB-KW"/>
</dbReference>
<keyword evidence="3" id="KW-0159">Chromosome partition</keyword>
<protein>
    <recommendedName>
        <fullName evidence="2">Probable chromosome-partitioning protein ParB</fullName>
    </recommendedName>
</protein>
<dbReference type="InterPro" id="IPR003115">
    <property type="entry name" value="ParB_N"/>
</dbReference>
<organism evidence="7 8">
    <name type="scientific">Candidatus Phycorickettsia trachydisci</name>
    <dbReference type="NCBI Taxonomy" id="2115978"/>
    <lineage>
        <taxon>Bacteria</taxon>
        <taxon>Pseudomonadati</taxon>
        <taxon>Pseudomonadota</taxon>
        <taxon>Alphaproteobacteria</taxon>
        <taxon>Rickettsiales</taxon>
        <taxon>Rickettsiaceae</taxon>
        <taxon>Candidatus Phycorickettsia</taxon>
    </lineage>
</organism>
<dbReference type="Proteomes" id="UP000241762">
    <property type="component" value="Chromosome"/>
</dbReference>
<dbReference type="Gene3D" id="1.10.10.2830">
    <property type="match status" value="1"/>
</dbReference>
<dbReference type="GO" id="GO:0003677">
    <property type="term" value="F:DNA binding"/>
    <property type="evidence" value="ECO:0007669"/>
    <property type="project" value="UniProtKB-KW"/>
</dbReference>
<dbReference type="PANTHER" id="PTHR33375">
    <property type="entry name" value="CHROMOSOME-PARTITIONING PROTEIN PARB-RELATED"/>
    <property type="match status" value="1"/>
</dbReference>
<comment type="function">
    <text evidence="5">Involved in chromosome partition. Localize to both poles of the predivisional cell following completion of DNA replication. Binds to the DNA origin of replication.</text>
</comment>
<dbReference type="FunFam" id="3.90.1530.30:FF:000001">
    <property type="entry name" value="Chromosome partitioning protein ParB"/>
    <property type="match status" value="1"/>
</dbReference>
<dbReference type="InterPro" id="IPR057240">
    <property type="entry name" value="ParB_dimer_C"/>
</dbReference>
<dbReference type="RefSeq" id="WP_106874332.1">
    <property type="nucleotide sequence ID" value="NZ_CP027845.1"/>
</dbReference>
<reference evidence="7 8" key="1">
    <citation type="submission" date="2018-03" db="EMBL/GenBank/DDBJ databases">
        <title>A gene transfer event suggests a long-term partnership between eustigmatophyte algae and a novel lineage of endosymbiotic bacteria.</title>
        <authorList>
            <person name="Yurchenko T."/>
            <person name="Sevcikova T."/>
            <person name="Pribyl P."/>
            <person name="El Karkouri K."/>
            <person name="Klimes V."/>
            <person name="Amaral R."/>
            <person name="Zbrankova V."/>
            <person name="Kim E."/>
            <person name="Raoult D."/>
            <person name="Santos L.M.A."/>
            <person name="Elias M."/>
        </authorList>
    </citation>
    <scope>NUCLEOTIDE SEQUENCE [LARGE SCALE GENOMIC DNA]</scope>
    <source>
        <strain evidence="7">CCALA 838</strain>
    </source>
</reference>
<dbReference type="NCBIfam" id="TIGR00180">
    <property type="entry name" value="parB_part"/>
    <property type="match status" value="1"/>
</dbReference>
<dbReference type="Pfam" id="PF17762">
    <property type="entry name" value="HTH_ParB"/>
    <property type="match status" value="1"/>
</dbReference>
<dbReference type="InterPro" id="IPR004437">
    <property type="entry name" value="ParB/RepB/Spo0J"/>
</dbReference>
<evidence type="ECO:0000256" key="1">
    <source>
        <dbReference type="ARBA" id="ARBA00006295"/>
    </source>
</evidence>
<dbReference type="Pfam" id="PF02195">
    <property type="entry name" value="ParB_N"/>
    <property type="match status" value="1"/>
</dbReference>
<gene>
    <name evidence="7" type="ORF">phytr_5240</name>
</gene>
<dbReference type="OrthoDB" id="9802051at2"/>
<dbReference type="GO" id="GO:0045881">
    <property type="term" value="P:positive regulation of sporulation resulting in formation of a cellular spore"/>
    <property type="evidence" value="ECO:0007669"/>
    <property type="project" value="TreeGrafter"/>
</dbReference>
<accession>A0A2P1P865</accession>
<dbReference type="SUPFAM" id="SSF110849">
    <property type="entry name" value="ParB/Sulfiredoxin"/>
    <property type="match status" value="1"/>
</dbReference>
<feature type="domain" description="ParB-like N-terminal" evidence="6">
    <location>
        <begin position="32"/>
        <end position="122"/>
    </location>
</feature>
<proteinExistence type="inferred from homology"/>
<dbReference type="InterPro" id="IPR036086">
    <property type="entry name" value="ParB/Sulfiredoxin_sf"/>
</dbReference>
<evidence type="ECO:0000256" key="2">
    <source>
        <dbReference type="ARBA" id="ARBA00022372"/>
    </source>
</evidence>
<dbReference type="CDD" id="cd16393">
    <property type="entry name" value="SPO0J_N"/>
    <property type="match status" value="1"/>
</dbReference>